<evidence type="ECO:0000313" key="2">
    <source>
        <dbReference type="Proteomes" id="UP001195963"/>
    </source>
</evidence>
<keyword evidence="2" id="KW-1185">Reference proteome</keyword>
<reference evidence="1 2" key="1">
    <citation type="submission" date="2021-07" db="EMBL/GenBank/DDBJ databases">
        <title>Shewanella sp. nov, isolated from SCS.</title>
        <authorList>
            <person name="Cao W.R."/>
        </authorList>
    </citation>
    <scope>NUCLEOTIDE SEQUENCE [LARGE SCALE GENOMIC DNA]</scope>
    <source>
        <strain evidence="1 2">NR704-98</strain>
    </source>
</reference>
<protein>
    <submittedName>
        <fullName evidence="1">DUF5363 domain-containing protein</fullName>
    </submittedName>
</protein>
<dbReference type="Proteomes" id="UP001195963">
    <property type="component" value="Unassembled WGS sequence"/>
</dbReference>
<comment type="caution">
    <text evidence="1">The sequence shown here is derived from an EMBL/GenBank/DDBJ whole genome shotgun (WGS) entry which is preliminary data.</text>
</comment>
<dbReference type="RefSeq" id="WP_220111164.1">
    <property type="nucleotide sequence ID" value="NZ_JAHZST010000017.1"/>
</dbReference>
<accession>A0ABS7E8B1</accession>
<name>A0ABS7E8B1_9GAMM</name>
<proteinExistence type="predicted"/>
<dbReference type="EMBL" id="JAHZST010000017">
    <property type="protein sequence ID" value="MBW8185785.1"/>
    <property type="molecule type" value="Genomic_DNA"/>
</dbReference>
<sequence length="54" mass="6292">MNWIVKVWRGYIAWCDEMGLTPENRRCCAPRLEEPELVSTKRVSSDKCESSEDS</sequence>
<organism evidence="1 2">
    <name type="scientific">Shewanella nanhaiensis</name>
    <dbReference type="NCBI Taxonomy" id="2864872"/>
    <lineage>
        <taxon>Bacteria</taxon>
        <taxon>Pseudomonadati</taxon>
        <taxon>Pseudomonadota</taxon>
        <taxon>Gammaproteobacteria</taxon>
        <taxon>Alteromonadales</taxon>
        <taxon>Shewanellaceae</taxon>
        <taxon>Shewanella</taxon>
    </lineage>
</organism>
<gene>
    <name evidence="1" type="ORF">K0625_19270</name>
</gene>
<evidence type="ECO:0000313" key="1">
    <source>
        <dbReference type="EMBL" id="MBW8185785.1"/>
    </source>
</evidence>